<dbReference type="InterPro" id="IPR012312">
    <property type="entry name" value="Hemerythrin-like"/>
</dbReference>
<organism evidence="2 3">
    <name type="scientific">Paraburkholderia solisilvae</name>
    <dbReference type="NCBI Taxonomy" id="624376"/>
    <lineage>
        <taxon>Bacteria</taxon>
        <taxon>Pseudomonadati</taxon>
        <taxon>Pseudomonadota</taxon>
        <taxon>Betaproteobacteria</taxon>
        <taxon>Burkholderiales</taxon>
        <taxon>Burkholderiaceae</taxon>
        <taxon>Paraburkholderia</taxon>
    </lineage>
</organism>
<dbReference type="CDD" id="cd12108">
    <property type="entry name" value="Hr-like"/>
    <property type="match status" value="1"/>
</dbReference>
<dbReference type="Proteomes" id="UP000494329">
    <property type="component" value="Unassembled WGS sequence"/>
</dbReference>
<gene>
    <name evidence="2" type="ORF">LMG29739_03828</name>
</gene>
<feature type="domain" description="Hemerythrin-like" evidence="1">
    <location>
        <begin position="17"/>
        <end position="148"/>
    </location>
</feature>
<evidence type="ECO:0000313" key="2">
    <source>
        <dbReference type="EMBL" id="CAB3762252.1"/>
    </source>
</evidence>
<dbReference type="EMBL" id="CADIKF010000031">
    <property type="protein sequence ID" value="CAB3762252.1"/>
    <property type="molecule type" value="Genomic_DNA"/>
</dbReference>
<keyword evidence="3" id="KW-1185">Reference proteome</keyword>
<sequence length="227" mass="25328">MSREKIPDGPLADSRSMLDVHAMFKAEFLLVPALIAGVPPGDQQRTDVVADHVQFMCAILHAHHTLEDECLWPKLTNRGAEEVVRISHLMEGHHADIARILDQLNNELRAWRGSAGSLHGPALLQTVKQLLPALLEHMSAEESQALPVIEKHVTADEWQQMAEAGTRHVSQEEFVLAVGMITCAKLESSAHMPLSPFEQQSLQVLVPYAERVHGRDNHVGIKHWLDR</sequence>
<protein>
    <recommendedName>
        <fullName evidence="1">Hemerythrin-like domain-containing protein</fullName>
    </recommendedName>
</protein>
<evidence type="ECO:0000313" key="3">
    <source>
        <dbReference type="Proteomes" id="UP000494329"/>
    </source>
</evidence>
<dbReference type="Gene3D" id="1.20.120.520">
    <property type="entry name" value="nmb1532 protein domain like"/>
    <property type="match status" value="1"/>
</dbReference>
<evidence type="ECO:0000259" key="1">
    <source>
        <dbReference type="Pfam" id="PF01814"/>
    </source>
</evidence>
<dbReference type="Pfam" id="PF01814">
    <property type="entry name" value="Hemerythrin"/>
    <property type="match status" value="1"/>
</dbReference>
<dbReference type="AlphaFoldDB" id="A0A6J5EAT1"/>
<accession>A0A6J5EAT1</accession>
<dbReference type="RefSeq" id="WP_175112585.1">
    <property type="nucleotide sequence ID" value="NZ_CADIKF010000031.1"/>
</dbReference>
<reference evidence="2 3" key="1">
    <citation type="submission" date="2020-04" db="EMBL/GenBank/DDBJ databases">
        <authorList>
            <person name="De Canck E."/>
        </authorList>
    </citation>
    <scope>NUCLEOTIDE SEQUENCE [LARGE SCALE GENOMIC DNA]</scope>
    <source>
        <strain evidence="2 3">LMG 29739</strain>
    </source>
</reference>
<proteinExistence type="predicted"/>
<name>A0A6J5EAT1_9BURK</name>